<dbReference type="Pfam" id="PF11740">
    <property type="entry name" value="KfrA_N"/>
    <property type="match status" value="1"/>
</dbReference>
<evidence type="ECO:0000313" key="3">
    <source>
        <dbReference type="EMBL" id="RKT60564.1"/>
    </source>
</evidence>
<feature type="compositionally biased region" description="Polar residues" evidence="1">
    <location>
        <begin position="319"/>
        <end position="333"/>
    </location>
</feature>
<feature type="compositionally biased region" description="Basic residues" evidence="1">
    <location>
        <begin position="336"/>
        <end position="345"/>
    </location>
</feature>
<feature type="region of interest" description="Disordered" evidence="1">
    <location>
        <begin position="319"/>
        <end position="345"/>
    </location>
</feature>
<dbReference type="OrthoDB" id="9178680at2"/>
<protein>
    <submittedName>
        <fullName evidence="3">Plasmid replication DNA-binding protein KfrA</fullName>
    </submittedName>
</protein>
<dbReference type="AlphaFoldDB" id="A0A495WHH5"/>
<name>A0A495WHH5_9RHOO</name>
<keyword evidence="4" id="KW-1185">Reference proteome</keyword>
<proteinExistence type="predicted"/>
<evidence type="ECO:0000259" key="2">
    <source>
        <dbReference type="Pfam" id="PF11740"/>
    </source>
</evidence>
<keyword evidence="3" id="KW-0238">DNA-binding</keyword>
<organism evidence="3 4">
    <name type="scientific">Azonexus fungiphilus</name>
    <dbReference type="NCBI Taxonomy" id="146940"/>
    <lineage>
        <taxon>Bacteria</taxon>
        <taxon>Pseudomonadati</taxon>
        <taxon>Pseudomonadota</taxon>
        <taxon>Betaproteobacteria</taxon>
        <taxon>Rhodocyclales</taxon>
        <taxon>Azonexaceae</taxon>
        <taxon>Azonexus</taxon>
    </lineage>
</organism>
<dbReference type="InterPro" id="IPR021104">
    <property type="entry name" value="KfrA_DNA-bd_N"/>
</dbReference>
<comment type="caution">
    <text evidence="3">The sequence shown here is derived from an EMBL/GenBank/DDBJ whole genome shotgun (WGS) entry which is preliminary data.</text>
</comment>
<dbReference type="EMBL" id="RBXP01000011">
    <property type="protein sequence ID" value="RKT60564.1"/>
    <property type="molecule type" value="Genomic_DNA"/>
</dbReference>
<evidence type="ECO:0000313" key="4">
    <source>
        <dbReference type="Proteomes" id="UP000270626"/>
    </source>
</evidence>
<reference evidence="3 4" key="1">
    <citation type="submission" date="2018-10" db="EMBL/GenBank/DDBJ databases">
        <title>Genomic Encyclopedia of Type Strains, Phase IV (KMG-IV): sequencing the most valuable type-strain genomes for metagenomic binning, comparative biology and taxonomic classification.</title>
        <authorList>
            <person name="Goeker M."/>
        </authorList>
    </citation>
    <scope>NUCLEOTIDE SEQUENCE [LARGE SCALE GENOMIC DNA]</scope>
    <source>
        <strain evidence="3 4">DSM 23841</strain>
    </source>
</reference>
<gene>
    <name evidence="3" type="ORF">DFR40_0703</name>
</gene>
<feature type="domain" description="KfrA N-terminal DNA-binding" evidence="2">
    <location>
        <begin position="33"/>
        <end position="139"/>
    </location>
</feature>
<dbReference type="Proteomes" id="UP000270626">
    <property type="component" value="Unassembled WGS sequence"/>
</dbReference>
<accession>A0A495WHH5</accession>
<evidence type="ECO:0000256" key="1">
    <source>
        <dbReference type="SAM" id="MobiDB-lite"/>
    </source>
</evidence>
<sequence>MSTEARILADIESIRANDLDTQDLYREVCTILFFRYGITPTANKLYQYVRKGSMSAPAEALSKFWSDLREKSRVRIEHPDLPDALKDAAGELVASLWLQAQGSAQEGLAVFRREAQTQVIESLQAVAAADQARIAAQSEANQAQEGLRAADERILTLERNLARESARTQSLEQQLESASRLQNSLEAGLAEARKDYSSELDKSRQELRRTEERLAAIEKRSLLEIDHERQITLKVQRELQQLREKNLQSEERQRIELAACKTELAEAKQQLGIAEGKQVELKAVIDQQIGELSTLRQAQARLETQLALAQREVELAQTAAKQLQESSAANPITQKAPRRNRKGLA</sequence>
<dbReference type="GO" id="GO:0003677">
    <property type="term" value="F:DNA binding"/>
    <property type="evidence" value="ECO:0007669"/>
    <property type="project" value="UniProtKB-KW"/>
</dbReference>
<dbReference type="RefSeq" id="WP_121457081.1">
    <property type="nucleotide sequence ID" value="NZ_RBXP01000011.1"/>
</dbReference>